<accession>A0A7R9F6V3</accession>
<feature type="compositionally biased region" description="Basic and acidic residues" evidence="1">
    <location>
        <begin position="37"/>
        <end position="46"/>
    </location>
</feature>
<dbReference type="EMBL" id="OD568399">
    <property type="protein sequence ID" value="CAD7446924.1"/>
    <property type="molecule type" value="Genomic_DNA"/>
</dbReference>
<feature type="compositionally biased region" description="Polar residues" evidence="1">
    <location>
        <begin position="261"/>
        <end position="285"/>
    </location>
</feature>
<dbReference type="AlphaFoldDB" id="A0A7R9F6V3"/>
<name>A0A7R9F6V3_9NEOP</name>
<reference evidence="2" key="1">
    <citation type="submission" date="2020-11" db="EMBL/GenBank/DDBJ databases">
        <authorList>
            <person name="Tran Van P."/>
        </authorList>
    </citation>
    <scope>NUCLEOTIDE SEQUENCE</scope>
</reference>
<organism evidence="2">
    <name type="scientific">Timema bartmani</name>
    <dbReference type="NCBI Taxonomy" id="61472"/>
    <lineage>
        <taxon>Eukaryota</taxon>
        <taxon>Metazoa</taxon>
        <taxon>Ecdysozoa</taxon>
        <taxon>Arthropoda</taxon>
        <taxon>Hexapoda</taxon>
        <taxon>Insecta</taxon>
        <taxon>Pterygota</taxon>
        <taxon>Neoptera</taxon>
        <taxon>Polyneoptera</taxon>
        <taxon>Phasmatodea</taxon>
        <taxon>Timematodea</taxon>
        <taxon>Timematoidea</taxon>
        <taxon>Timematidae</taxon>
        <taxon>Timema</taxon>
    </lineage>
</organism>
<proteinExistence type="predicted"/>
<feature type="region of interest" description="Disordered" evidence="1">
    <location>
        <begin position="31"/>
        <end position="58"/>
    </location>
</feature>
<evidence type="ECO:0000256" key="1">
    <source>
        <dbReference type="SAM" id="MobiDB-lite"/>
    </source>
</evidence>
<evidence type="ECO:0000313" key="2">
    <source>
        <dbReference type="EMBL" id="CAD7446924.1"/>
    </source>
</evidence>
<feature type="region of interest" description="Disordered" evidence="1">
    <location>
        <begin position="261"/>
        <end position="304"/>
    </location>
</feature>
<sequence length="304" mass="32885">MGVNTAGRSGGFVIHSYEKGILPSRVGVRRVGGKRPRGAEGVEAGRPRARGKGVHPTEIRTSISPSSAVELNTTSALANYATEAGLRTTSISPSSAVELNTTSALANYATEAVLAGTECTPFSTTARSLGLSSKLSFLTLFDDEQKNAVVGLSRCARTVIRPQGHPCHRFPANTGIEASQGGDIATGPDLFSLASHDCAHVLAVIRLVLFRFSTRQSREFLYQRYCWLYKTSWNSALKKLYKAHEDDYNIEEITNQGFIMDSPTVNDDSMQSPATPQVQDQSSRTPLELGSKQEESIERACQGI</sequence>
<protein>
    <submittedName>
        <fullName evidence="2">Uncharacterized protein</fullName>
    </submittedName>
</protein>
<gene>
    <name evidence="2" type="ORF">TBIB3V08_LOCUS9244</name>
</gene>